<gene>
    <name evidence="5" type="ORF">AAIG11_08790</name>
</gene>
<dbReference type="Proteomes" id="UP001407405">
    <property type="component" value="Unassembled WGS sequence"/>
</dbReference>
<accession>A0ABU9VTR9</accession>
<dbReference type="InterPro" id="IPR036052">
    <property type="entry name" value="TrpB-like_PALP_sf"/>
</dbReference>
<sequence length="337" mass="35930">MTALKNTLLSWQSLELQHVLAAQRRIRGIVWQTPLIPAPRLTQSMEASSIYLKLESLQHTGAFKLRGAANKIMGLTEAEKQRGVITFSTGNHGRAVAYAAREAGVKAVVCLSEHVPKNRVALVEQLGAVAEVGGKSQDEAEAHYEHLIREQGYVAVPPFDDPAVIAGQGTVALEMLAEQPELDTLLVPLSGGGLLAGTALAAKAINPQIHIVGVSVDRSPAMLKSLKAEKPVAIEEQETLAGSLLGGIGRENHYTLPLIRKLVDQHVVVKEEAIAAGMRYALEHHSLVIEGAAAVGVAALQQGQVAAAGRRIGIILSGSCVEPEQYLALMQETFRTI</sequence>
<evidence type="ECO:0000259" key="4">
    <source>
        <dbReference type="Pfam" id="PF00291"/>
    </source>
</evidence>
<keyword evidence="6" id="KW-1185">Reference proteome</keyword>
<dbReference type="PANTHER" id="PTHR48078:SF6">
    <property type="entry name" value="L-THREONINE DEHYDRATASE CATABOLIC TDCB"/>
    <property type="match status" value="1"/>
</dbReference>
<organism evidence="5 6">
    <name type="scientific">Anoxynatronum sibiricum</name>
    <dbReference type="NCBI Taxonomy" id="210623"/>
    <lineage>
        <taxon>Bacteria</taxon>
        <taxon>Bacillati</taxon>
        <taxon>Bacillota</taxon>
        <taxon>Clostridia</taxon>
        <taxon>Eubacteriales</taxon>
        <taxon>Clostridiaceae</taxon>
        <taxon>Anoxynatronum</taxon>
    </lineage>
</organism>
<dbReference type="SUPFAM" id="SSF53686">
    <property type="entry name" value="Tryptophan synthase beta subunit-like PLP-dependent enzymes"/>
    <property type="match status" value="1"/>
</dbReference>
<keyword evidence="3" id="KW-0456">Lyase</keyword>
<evidence type="ECO:0000313" key="5">
    <source>
        <dbReference type="EMBL" id="MEN1760567.1"/>
    </source>
</evidence>
<evidence type="ECO:0000256" key="1">
    <source>
        <dbReference type="ARBA" id="ARBA00001933"/>
    </source>
</evidence>
<reference evidence="5 6" key="1">
    <citation type="submission" date="2024-04" db="EMBL/GenBank/DDBJ databases">
        <title>Genome sequencing and metabolic network reconstruction of aminoacids and betaine degradation by Anoxynatronum sibiricum.</title>
        <authorList>
            <person name="Detkova E.N."/>
            <person name="Boltjanskaja Y.V."/>
            <person name="Mardanov A.V."/>
            <person name="Kevbrin V."/>
        </authorList>
    </citation>
    <scope>NUCLEOTIDE SEQUENCE [LARGE SCALE GENOMIC DNA]</scope>
    <source>
        <strain evidence="5 6">Z-7981</strain>
    </source>
</reference>
<evidence type="ECO:0000256" key="3">
    <source>
        <dbReference type="ARBA" id="ARBA00023239"/>
    </source>
</evidence>
<evidence type="ECO:0000313" key="6">
    <source>
        <dbReference type="Proteomes" id="UP001407405"/>
    </source>
</evidence>
<dbReference type="RefSeq" id="WP_343185887.1">
    <property type="nucleotide sequence ID" value="NZ_JBCITM010000007.1"/>
</dbReference>
<dbReference type="Pfam" id="PF00291">
    <property type="entry name" value="PALP"/>
    <property type="match status" value="1"/>
</dbReference>
<name>A0ABU9VTR9_9CLOT</name>
<dbReference type="PROSITE" id="PS00165">
    <property type="entry name" value="DEHYDRATASE_SER_THR"/>
    <property type="match status" value="1"/>
</dbReference>
<dbReference type="InterPro" id="IPR050147">
    <property type="entry name" value="Ser/Thr_Dehydratase"/>
</dbReference>
<keyword evidence="2" id="KW-0663">Pyridoxal phosphate</keyword>
<feature type="domain" description="Tryptophan synthase beta chain-like PALP" evidence="4">
    <location>
        <begin position="28"/>
        <end position="318"/>
    </location>
</feature>
<protein>
    <submittedName>
        <fullName evidence="5">Pyridoxal-phosphate dependent enzyme</fullName>
    </submittedName>
</protein>
<dbReference type="CDD" id="cd01562">
    <property type="entry name" value="Thr-dehyd"/>
    <property type="match status" value="1"/>
</dbReference>
<dbReference type="EMBL" id="JBCITM010000007">
    <property type="protein sequence ID" value="MEN1760567.1"/>
    <property type="molecule type" value="Genomic_DNA"/>
</dbReference>
<dbReference type="InterPro" id="IPR000634">
    <property type="entry name" value="Ser/Thr_deHydtase_PyrdxlP-BS"/>
</dbReference>
<proteinExistence type="predicted"/>
<dbReference type="PANTHER" id="PTHR48078">
    <property type="entry name" value="THREONINE DEHYDRATASE, MITOCHONDRIAL-RELATED"/>
    <property type="match status" value="1"/>
</dbReference>
<dbReference type="Gene3D" id="3.40.50.1100">
    <property type="match status" value="2"/>
</dbReference>
<dbReference type="InterPro" id="IPR001926">
    <property type="entry name" value="TrpB-like_PALP"/>
</dbReference>
<comment type="caution">
    <text evidence="5">The sequence shown here is derived from an EMBL/GenBank/DDBJ whole genome shotgun (WGS) entry which is preliminary data.</text>
</comment>
<evidence type="ECO:0000256" key="2">
    <source>
        <dbReference type="ARBA" id="ARBA00022898"/>
    </source>
</evidence>
<comment type="cofactor">
    <cofactor evidence="1">
        <name>pyridoxal 5'-phosphate</name>
        <dbReference type="ChEBI" id="CHEBI:597326"/>
    </cofactor>
</comment>